<evidence type="ECO:0000256" key="14">
    <source>
        <dbReference type="ARBA" id="ARBA00050776"/>
    </source>
</evidence>
<evidence type="ECO:0000259" key="17">
    <source>
        <dbReference type="Pfam" id="PF00266"/>
    </source>
</evidence>
<proteinExistence type="inferred from homology"/>
<dbReference type="InterPro" id="IPR017772">
    <property type="entry name" value="Cys_deSase_NifS_bac/arc"/>
</dbReference>
<dbReference type="GO" id="GO:0030170">
    <property type="term" value="F:pyridoxal phosphate binding"/>
    <property type="evidence" value="ECO:0007669"/>
    <property type="project" value="InterPro"/>
</dbReference>
<evidence type="ECO:0000256" key="4">
    <source>
        <dbReference type="ARBA" id="ARBA00011738"/>
    </source>
</evidence>
<dbReference type="InterPro" id="IPR015424">
    <property type="entry name" value="PyrdxlP-dep_Trfase"/>
</dbReference>
<dbReference type="NCBIfam" id="TIGR03402">
    <property type="entry name" value="FeS_nifS"/>
    <property type="match status" value="1"/>
</dbReference>
<keyword evidence="9 16" id="KW-0663">Pyridoxal phosphate</keyword>
<evidence type="ECO:0000256" key="3">
    <source>
        <dbReference type="ARBA" id="ARBA00006490"/>
    </source>
</evidence>
<comment type="subunit">
    <text evidence="4">Homodimer.</text>
</comment>
<evidence type="ECO:0000256" key="6">
    <source>
        <dbReference type="ARBA" id="ARBA00013558"/>
    </source>
</evidence>
<dbReference type="Pfam" id="PF00266">
    <property type="entry name" value="Aminotran_5"/>
    <property type="match status" value="1"/>
</dbReference>
<evidence type="ECO:0000256" key="8">
    <source>
        <dbReference type="ARBA" id="ARBA00022723"/>
    </source>
</evidence>
<evidence type="ECO:0000256" key="12">
    <source>
        <dbReference type="ARBA" id="ARBA00023231"/>
    </source>
</evidence>
<evidence type="ECO:0000256" key="9">
    <source>
        <dbReference type="ARBA" id="ARBA00022898"/>
    </source>
</evidence>
<dbReference type="Proteomes" id="UP000316887">
    <property type="component" value="Unassembled WGS sequence"/>
</dbReference>
<dbReference type="InterPro" id="IPR020578">
    <property type="entry name" value="Aminotrans_V_PyrdxlP_BS"/>
</dbReference>
<dbReference type="RefSeq" id="WP_141920549.1">
    <property type="nucleotide sequence ID" value="NZ_VFOF01000001.1"/>
</dbReference>
<evidence type="ECO:0000256" key="15">
    <source>
        <dbReference type="RuleBase" id="RU004504"/>
    </source>
</evidence>
<evidence type="ECO:0000256" key="16">
    <source>
        <dbReference type="RuleBase" id="RU364075"/>
    </source>
</evidence>
<sequence>MRFVYLDNNATTRVDPEIATAIWPFFSENFGNSSSLHQWGMTAKKAIRTARQQVQKLLDAAEEQEIIFTSGGTEANNTAILSALVSNPDRNEIITSAVEHPAILSLCAWLQKYRNLKIHYIGVDHKGRLDMEAYRQALNPKTALVSFMAANNETGTIFPIEILSRMAHEAGSLFHTDAVQIIGKLPVSVQNSDIDMLSMSGHKLHAPKGIGVLYVRKGLKLQPLIRGGHQERGRRGGTENVPAIVGLGLAAERARQSLSKDNSHIAPLRDQLEQGLLDIAGNGNAMVLGDKEHRLSNTLNIAFENTEGEALLTFLDKAGIAASSGSACASGSIEPSHVLRAMKIPYTFAYGAIRFSFSYENTEEDIRYVLEKMKEIWGNNRIRRNIL</sequence>
<dbReference type="EC" id="2.8.1.7" evidence="5 16"/>
<dbReference type="FunFam" id="3.40.640.10:FF:000084">
    <property type="entry name" value="IscS-like cysteine desulfurase"/>
    <property type="match status" value="1"/>
</dbReference>
<evidence type="ECO:0000256" key="11">
    <source>
        <dbReference type="ARBA" id="ARBA00023014"/>
    </source>
</evidence>
<evidence type="ECO:0000313" key="19">
    <source>
        <dbReference type="Proteomes" id="UP000316887"/>
    </source>
</evidence>
<evidence type="ECO:0000256" key="5">
    <source>
        <dbReference type="ARBA" id="ARBA00012239"/>
    </source>
</evidence>
<keyword evidence="8 16" id="KW-0479">Metal-binding</keyword>
<dbReference type="PROSITE" id="PS00595">
    <property type="entry name" value="AA_TRANSFER_CLASS_5"/>
    <property type="match status" value="1"/>
</dbReference>
<dbReference type="GO" id="GO:0006520">
    <property type="term" value="P:amino acid metabolic process"/>
    <property type="evidence" value="ECO:0007669"/>
    <property type="project" value="InterPro"/>
</dbReference>
<dbReference type="GO" id="GO:0031071">
    <property type="term" value="F:cysteine desulfurase activity"/>
    <property type="evidence" value="ECO:0007669"/>
    <property type="project" value="UniProtKB-EC"/>
</dbReference>
<reference evidence="18 19" key="1">
    <citation type="submission" date="2019-06" db="EMBL/GenBank/DDBJ databases">
        <title>Genome sequencing of Zymomonas mobilis strains for genetic engineering and biofuel applications.</title>
        <authorList>
            <person name="Teravest M."/>
        </authorList>
    </citation>
    <scope>NUCLEOTIDE SEQUENCE [LARGE SCALE GENOMIC DNA]</scope>
    <source>
        <strain evidence="18 19">AN0101</strain>
    </source>
</reference>
<evidence type="ECO:0000256" key="2">
    <source>
        <dbReference type="ARBA" id="ARBA00003120"/>
    </source>
</evidence>
<evidence type="ECO:0000256" key="1">
    <source>
        <dbReference type="ARBA" id="ARBA00001933"/>
    </source>
</evidence>
<keyword evidence="11 16" id="KW-0411">Iron-sulfur</keyword>
<dbReference type="InterPro" id="IPR000192">
    <property type="entry name" value="Aminotrans_V_dom"/>
</dbReference>
<comment type="catalytic activity">
    <reaction evidence="14 16">
        <text>(sulfur carrier)-H + L-cysteine = (sulfur carrier)-SH + L-alanine</text>
        <dbReference type="Rhea" id="RHEA:43892"/>
        <dbReference type="Rhea" id="RHEA-COMP:14737"/>
        <dbReference type="Rhea" id="RHEA-COMP:14739"/>
        <dbReference type="ChEBI" id="CHEBI:29917"/>
        <dbReference type="ChEBI" id="CHEBI:35235"/>
        <dbReference type="ChEBI" id="CHEBI:57972"/>
        <dbReference type="ChEBI" id="CHEBI:64428"/>
        <dbReference type="EC" id="2.8.1.7"/>
    </reaction>
</comment>
<dbReference type="OrthoDB" id="9804366at2"/>
<dbReference type="Gene3D" id="3.90.1150.10">
    <property type="entry name" value="Aspartate Aminotransferase, domain 1"/>
    <property type="match status" value="1"/>
</dbReference>
<comment type="similarity">
    <text evidence="3 16">Belongs to the class-V pyridoxal-phosphate-dependent aminotransferase family. NifS/IscS subfamily.</text>
</comment>
<gene>
    <name evidence="18" type="ORF">FBY58_1730</name>
</gene>
<evidence type="ECO:0000256" key="7">
    <source>
        <dbReference type="ARBA" id="ARBA00022679"/>
    </source>
</evidence>
<accession>A0A542W3G7</accession>
<dbReference type="Gene3D" id="3.40.640.10">
    <property type="entry name" value="Type I PLP-dependent aspartate aminotransferase-like (Major domain)"/>
    <property type="match status" value="1"/>
</dbReference>
<feature type="domain" description="Aminotransferase class V" evidence="17">
    <location>
        <begin position="4"/>
        <end position="368"/>
    </location>
</feature>
<dbReference type="InterPro" id="IPR015421">
    <property type="entry name" value="PyrdxlP-dep_Trfase_major"/>
</dbReference>
<keyword evidence="12" id="KW-0535">Nitrogen fixation</keyword>
<dbReference type="Gene3D" id="1.10.260.50">
    <property type="match status" value="1"/>
</dbReference>
<name>A0A542W3G7_ZYMMB</name>
<dbReference type="PIRSF" id="PIRSF005572">
    <property type="entry name" value="NifS"/>
    <property type="match status" value="1"/>
</dbReference>
<organism evidence="18 19">
    <name type="scientific">Zymomonas mobilis</name>
    <dbReference type="NCBI Taxonomy" id="542"/>
    <lineage>
        <taxon>Bacteria</taxon>
        <taxon>Pseudomonadati</taxon>
        <taxon>Pseudomonadota</taxon>
        <taxon>Alphaproteobacteria</taxon>
        <taxon>Sphingomonadales</taxon>
        <taxon>Zymomonadaceae</taxon>
        <taxon>Zymomonas</taxon>
    </lineage>
</organism>
<comment type="caution">
    <text evidence="18">The sequence shown here is derived from an EMBL/GenBank/DDBJ whole genome shotgun (WGS) entry which is preliminary data.</text>
</comment>
<dbReference type="AlphaFoldDB" id="A0A542W3G7"/>
<evidence type="ECO:0000313" key="18">
    <source>
        <dbReference type="EMBL" id="TQL18114.1"/>
    </source>
</evidence>
<dbReference type="PANTHER" id="PTHR11601">
    <property type="entry name" value="CYSTEINE DESULFURYLASE FAMILY MEMBER"/>
    <property type="match status" value="1"/>
</dbReference>
<dbReference type="InterPro" id="IPR016454">
    <property type="entry name" value="Cysteine_dSase"/>
</dbReference>
<evidence type="ECO:0000256" key="10">
    <source>
        <dbReference type="ARBA" id="ARBA00023004"/>
    </source>
</evidence>
<dbReference type="GO" id="GO:0051536">
    <property type="term" value="F:iron-sulfur cluster binding"/>
    <property type="evidence" value="ECO:0007669"/>
    <property type="project" value="UniProtKB-KW"/>
</dbReference>
<dbReference type="SUPFAM" id="SSF53383">
    <property type="entry name" value="PLP-dependent transferases"/>
    <property type="match status" value="1"/>
</dbReference>
<evidence type="ECO:0000256" key="13">
    <source>
        <dbReference type="ARBA" id="ARBA00031911"/>
    </source>
</evidence>
<dbReference type="GO" id="GO:0046872">
    <property type="term" value="F:metal ion binding"/>
    <property type="evidence" value="ECO:0007669"/>
    <property type="project" value="UniProtKB-KW"/>
</dbReference>
<keyword evidence="10 16" id="KW-0408">Iron</keyword>
<dbReference type="EMBL" id="VFOF01000001">
    <property type="protein sequence ID" value="TQL18114.1"/>
    <property type="molecule type" value="Genomic_DNA"/>
</dbReference>
<keyword evidence="7 16" id="KW-0808">Transferase</keyword>
<comment type="function">
    <text evidence="2">Catalyzes the removal of elemental sulfur atoms from cysteine to produce alanine. Seems to participate in the biosynthesis of the nitrogenase metalloclusters by providing the inorganic sulfur required for the Fe-S core formation.</text>
</comment>
<comment type="cofactor">
    <cofactor evidence="1 15">
        <name>pyridoxal 5'-phosphate</name>
        <dbReference type="ChEBI" id="CHEBI:597326"/>
    </cofactor>
</comment>
<dbReference type="InterPro" id="IPR015422">
    <property type="entry name" value="PyrdxlP-dep_Trfase_small"/>
</dbReference>
<protein>
    <recommendedName>
        <fullName evidence="6 16">Cysteine desulfurase</fullName>
        <ecNumber evidence="5 16">2.8.1.7</ecNumber>
    </recommendedName>
    <alternativeName>
        <fullName evidence="13 16">Nitrogenase metalloclusters biosynthesis protein NifS</fullName>
    </alternativeName>
</protein>
<dbReference type="PANTHER" id="PTHR11601:SF34">
    <property type="entry name" value="CYSTEINE DESULFURASE"/>
    <property type="match status" value="1"/>
</dbReference>